<dbReference type="PIRSF" id="PIRSF031051">
    <property type="entry name" value="PyrdxlP_Pase_PHOSPHO2"/>
    <property type="match status" value="1"/>
</dbReference>
<keyword evidence="15" id="KW-1185">Reference proteome</keyword>
<dbReference type="EMBL" id="ADFV01164877">
    <property type="status" value="NOT_ANNOTATED_CDS"/>
    <property type="molecule type" value="Genomic_DNA"/>
</dbReference>
<dbReference type="InParanoid" id="A0A2I3G800"/>
<dbReference type="InterPro" id="IPR006384">
    <property type="entry name" value="HAD_hydro_PyrdxlP_Pase-like"/>
</dbReference>
<evidence type="ECO:0000256" key="8">
    <source>
        <dbReference type="ARBA" id="ARBA00052541"/>
    </source>
</evidence>
<evidence type="ECO:0000256" key="5">
    <source>
        <dbReference type="ARBA" id="ARBA00022842"/>
    </source>
</evidence>
<keyword evidence="3 13" id="KW-0479">Metal-binding</keyword>
<dbReference type="Proteomes" id="UP000001073">
    <property type="component" value="Chromosome 3"/>
</dbReference>
<dbReference type="SUPFAM" id="SSF56784">
    <property type="entry name" value="HAD-like"/>
    <property type="match status" value="1"/>
</dbReference>
<evidence type="ECO:0000313" key="15">
    <source>
        <dbReference type="Proteomes" id="UP000001073"/>
    </source>
</evidence>
<keyword evidence="5 13" id="KW-0460">Magnesium</keyword>
<comment type="catalytic activity">
    <reaction evidence="8">
        <text>phosphoethanolamine + H2O = ethanolamine + phosphate</text>
        <dbReference type="Rhea" id="RHEA:16089"/>
        <dbReference type="ChEBI" id="CHEBI:15377"/>
        <dbReference type="ChEBI" id="CHEBI:43474"/>
        <dbReference type="ChEBI" id="CHEBI:57603"/>
        <dbReference type="ChEBI" id="CHEBI:58190"/>
        <dbReference type="EC" id="3.1.3.75"/>
    </reaction>
</comment>
<dbReference type="InterPro" id="IPR023214">
    <property type="entry name" value="HAD_sf"/>
</dbReference>
<dbReference type="AlphaFoldDB" id="A0A2I3G800"/>
<evidence type="ECO:0000256" key="6">
    <source>
        <dbReference type="ARBA" id="ARBA00034305"/>
    </source>
</evidence>
<dbReference type="GO" id="GO:0030500">
    <property type="term" value="P:regulation of bone mineralization"/>
    <property type="evidence" value="ECO:0007669"/>
    <property type="project" value="UniProtKB-KW"/>
</dbReference>
<evidence type="ECO:0000256" key="10">
    <source>
        <dbReference type="ARBA" id="ARBA00066600"/>
    </source>
</evidence>
<dbReference type="NCBIfam" id="TIGR01489">
    <property type="entry name" value="DKMTPPase-SF"/>
    <property type="match status" value="1"/>
</dbReference>
<reference evidence="14" key="3">
    <citation type="submission" date="2025-09" db="UniProtKB">
        <authorList>
            <consortium name="Ensembl"/>
        </authorList>
    </citation>
    <scope>IDENTIFICATION</scope>
</reference>
<keyword evidence="4" id="KW-0378">Hydrolase</keyword>
<comment type="cofactor">
    <cofactor evidence="1 13">
        <name>Mg(2+)</name>
        <dbReference type="ChEBI" id="CHEBI:18420"/>
    </cofactor>
</comment>
<evidence type="ECO:0000256" key="11">
    <source>
        <dbReference type="ARBA" id="ARBA00069780"/>
    </source>
</evidence>
<evidence type="ECO:0000313" key="14">
    <source>
        <dbReference type="Ensembl" id="ENSNLEP00000027506.1"/>
    </source>
</evidence>
<comment type="subcellular location">
    <subcellularLocation>
        <location evidence="6">Extracellular vesicle</location>
    </subcellularLocation>
</comment>
<dbReference type="Ensembl" id="ENSNLET00000057026.1">
    <property type="protein sequence ID" value="ENSNLEP00000027506.1"/>
    <property type="gene ID" value="ENSNLEG00000036089.1"/>
</dbReference>
<dbReference type="FunFam" id="3.40.50.1000:FF:000097">
    <property type="entry name" value="phosphoethanolamine/phosphocholine phosphatase isoform X2"/>
    <property type="match status" value="1"/>
</dbReference>
<proteinExistence type="inferred from homology"/>
<dbReference type="GeneTree" id="ENSGT00390000007741"/>
<dbReference type="OMA" id="FHTHSCV"/>
<name>A0A2I3G800_NOMLE</name>
<comment type="catalytic activity">
    <reaction evidence="7">
        <text>phosphocholine + H2O = choline + phosphate</text>
        <dbReference type="Rhea" id="RHEA:10492"/>
        <dbReference type="ChEBI" id="CHEBI:15354"/>
        <dbReference type="ChEBI" id="CHEBI:15377"/>
        <dbReference type="ChEBI" id="CHEBI:43474"/>
        <dbReference type="ChEBI" id="CHEBI:295975"/>
        <dbReference type="EC" id="3.1.3.75"/>
    </reaction>
</comment>
<protein>
    <recommendedName>
        <fullName evidence="11">Phosphoethanolamine/phosphocholine phosphatase</fullName>
        <ecNumber evidence="10">3.1.3.75</ecNumber>
    </recommendedName>
</protein>
<evidence type="ECO:0000256" key="7">
    <source>
        <dbReference type="ARBA" id="ARBA00052425"/>
    </source>
</evidence>
<dbReference type="GO" id="GO:0035630">
    <property type="term" value="P:bone mineralization involved in bone maturation"/>
    <property type="evidence" value="ECO:0007669"/>
    <property type="project" value="TreeGrafter"/>
</dbReference>
<evidence type="ECO:0000256" key="2">
    <source>
        <dbReference type="ARBA" id="ARBA00008541"/>
    </source>
</evidence>
<evidence type="ECO:0000256" key="4">
    <source>
        <dbReference type="ARBA" id="ARBA00022801"/>
    </source>
</evidence>
<dbReference type="InterPro" id="IPR016965">
    <property type="entry name" value="Pase_PHOSPHO-typ"/>
</dbReference>
<dbReference type="GO" id="GO:0046872">
    <property type="term" value="F:metal ion binding"/>
    <property type="evidence" value="ECO:0007669"/>
    <property type="project" value="UniProtKB-KW"/>
</dbReference>
<dbReference type="InterPro" id="IPR036412">
    <property type="entry name" value="HAD-like_sf"/>
</dbReference>
<dbReference type="Pfam" id="PF06888">
    <property type="entry name" value="Put_Phosphatase"/>
    <property type="match status" value="1"/>
</dbReference>
<dbReference type="Gene3D" id="3.40.50.1000">
    <property type="entry name" value="HAD superfamily/HAD-like"/>
    <property type="match status" value="1"/>
</dbReference>
<comment type="function">
    <text evidence="9">Phosphatase that has a high activity toward phosphoethanolamine (PEA) and phosphocholine (PCho). Involved in the generation of inorganic phosphate for bone mineralization. Acts in a non-redundant manner with PHOSPHO1 in skeletal mineralization: while PHOSPHO1 mediates the initiation of hydroxyapatite crystallization in the matrix vesicles (MVs), ALPL/TNAP catalyzes the spread of hydroxyapatite crystallization in the extracellular matrix.</text>
</comment>
<reference evidence="14" key="2">
    <citation type="submission" date="2025-08" db="UniProtKB">
        <authorList>
            <consortium name="Ensembl"/>
        </authorList>
    </citation>
    <scope>IDENTIFICATION</scope>
</reference>
<feature type="binding site" evidence="13">
    <location>
        <position position="203"/>
    </location>
    <ligand>
        <name>Mg(2+)</name>
        <dbReference type="ChEBI" id="CHEBI:18420"/>
    </ligand>
</feature>
<reference evidence="14 15" key="1">
    <citation type="submission" date="2012-10" db="EMBL/GenBank/DDBJ databases">
        <authorList>
            <consortium name="Gibbon Genome Sequencing Consortium"/>
        </authorList>
    </citation>
    <scope>NUCLEOTIDE SEQUENCE [LARGE SCALE GENOMIC DNA]</scope>
</reference>
<evidence type="ECO:0000256" key="12">
    <source>
        <dbReference type="ARBA" id="ARBA00084103"/>
    </source>
</evidence>
<evidence type="ECO:0000256" key="1">
    <source>
        <dbReference type="ARBA" id="ARBA00001946"/>
    </source>
</evidence>
<keyword evidence="12" id="KW-0495">Mineral balance</keyword>
<dbReference type="EC" id="3.1.3.75" evidence="10"/>
<organism evidence="14 15">
    <name type="scientific">Nomascus leucogenys</name>
    <name type="common">Northern white-cheeked gibbon</name>
    <name type="synonym">Hylobates leucogenys</name>
    <dbReference type="NCBI Taxonomy" id="61853"/>
    <lineage>
        <taxon>Eukaryota</taxon>
        <taxon>Metazoa</taxon>
        <taxon>Chordata</taxon>
        <taxon>Craniata</taxon>
        <taxon>Vertebrata</taxon>
        <taxon>Euteleostomi</taxon>
        <taxon>Mammalia</taxon>
        <taxon>Eutheria</taxon>
        <taxon>Euarchontoglires</taxon>
        <taxon>Primates</taxon>
        <taxon>Haplorrhini</taxon>
        <taxon>Catarrhini</taxon>
        <taxon>Hylobatidae</taxon>
        <taxon>Nomascus</taxon>
    </lineage>
</organism>
<sequence length="265" mass="29562">MSGCFPVFGLWCLSRDGGMAAHGVPRFLLTFNFHETIVDENSGDSIVRTVPGQQLQESLRATDREGFYNEYMQRVFKYPGKQGVRSRDLRAIYEAIPLLPGMGDLLQFVAKQGTCFEVILISDPNAFGMESTQRATGHHSLFLCILSNSSGSDAQGLLALWPFHTRSCVRCPANTCEHKVLSDYLRERAHNSVRFECLFHVGDGTNNFCPMGLLAGGDVAFPRRSYPMHRLIPEAQKAEPSSFSASVVPWETDVRLHLQQVLKSC</sequence>
<dbReference type="PANTHER" id="PTHR20889:SF2">
    <property type="entry name" value="PHOSPHOETHANOLAMINE_PHOSPHOCHOLINE PHOSPHATASE"/>
    <property type="match status" value="1"/>
</dbReference>
<evidence type="ECO:0000256" key="3">
    <source>
        <dbReference type="ARBA" id="ARBA00022723"/>
    </source>
</evidence>
<accession>A0A2I3G800</accession>
<dbReference type="PANTHER" id="PTHR20889">
    <property type="entry name" value="PHOSPHATASE, ORPHAN 1, 2"/>
    <property type="match status" value="1"/>
</dbReference>
<dbReference type="GO" id="GO:0016791">
    <property type="term" value="F:phosphatase activity"/>
    <property type="evidence" value="ECO:0007669"/>
    <property type="project" value="InterPro"/>
</dbReference>
<dbReference type="STRING" id="61853.ENSNLEP00000027506"/>
<comment type="similarity">
    <text evidence="2">Belongs to the HAD-like hydrolase superfamily. PHOSPHO family.</text>
</comment>
<dbReference type="GO" id="GO:1903561">
    <property type="term" value="C:extracellular vesicle"/>
    <property type="evidence" value="ECO:0007669"/>
    <property type="project" value="UniProtKB-SubCell"/>
</dbReference>
<evidence type="ECO:0000256" key="13">
    <source>
        <dbReference type="PIRSR" id="PIRSR031051-3"/>
    </source>
</evidence>
<evidence type="ECO:0000256" key="9">
    <source>
        <dbReference type="ARBA" id="ARBA00056980"/>
    </source>
</evidence>